<gene>
    <name evidence="2" type="ORF">CEY00_Acc20637</name>
</gene>
<organism evidence="2 3">
    <name type="scientific">Actinidia chinensis var. chinensis</name>
    <name type="common">Chinese soft-hair kiwi</name>
    <dbReference type="NCBI Taxonomy" id="1590841"/>
    <lineage>
        <taxon>Eukaryota</taxon>
        <taxon>Viridiplantae</taxon>
        <taxon>Streptophyta</taxon>
        <taxon>Embryophyta</taxon>
        <taxon>Tracheophyta</taxon>
        <taxon>Spermatophyta</taxon>
        <taxon>Magnoliopsida</taxon>
        <taxon>eudicotyledons</taxon>
        <taxon>Gunneridae</taxon>
        <taxon>Pentapetalae</taxon>
        <taxon>asterids</taxon>
        <taxon>Ericales</taxon>
        <taxon>Actinidiaceae</taxon>
        <taxon>Actinidia</taxon>
    </lineage>
</organism>
<keyword evidence="1" id="KW-0539">Nucleus</keyword>
<sequence>MPQVKIIAKNFMDMVASLPAVKLDKLYQNAFICEAILRSLPPLAKKYVLQMLCIDVPLSAKLIEEWVLPDGSSKHTVAIDRLIQLRILIETVDRKKETTYRLNPTFQVNLQKHIVRGGVLPREPMPSNITVRRPSLQDLEAYAAEQWECFLLHLVSSTQAERTTNFSSSMMKIFQRGLLSQRDKEAPKLTESGFQFLLMDTNAQLWYIIREYITNSEERGLDSADLISFFLELSFHVTGEAYNMNTLTDTQRNVIKDLADLGLVKLQQGRKESWFIPTKLATNLSISLSDLSSRKQGFVVVETNFRVYAYSSSKLHCEILRLFSRVEYQLPNLIVAAITKESLYNAFENGIMAEQANNFFSSAECTSSSFRESTLCTRKRH</sequence>
<dbReference type="InterPro" id="IPR004598">
    <property type="entry name" value="TFIIH_p52/Tfb2"/>
</dbReference>
<dbReference type="Gramene" id="PSS04779">
    <property type="protein sequence ID" value="PSS04779"/>
    <property type="gene ID" value="CEY00_Acc20637"/>
</dbReference>
<dbReference type="InParanoid" id="A0A2R6QA52"/>
<dbReference type="OrthoDB" id="364513at2759"/>
<accession>A0A2R6QA52</accession>
<protein>
    <recommendedName>
        <fullName evidence="1">RNA polymerase II transcription factor B subunit 2</fullName>
    </recommendedName>
</protein>
<dbReference type="GO" id="GO:0006289">
    <property type="term" value="P:nucleotide-excision repair"/>
    <property type="evidence" value="ECO:0007669"/>
    <property type="project" value="InterPro"/>
</dbReference>
<dbReference type="EMBL" id="NKQK01000018">
    <property type="protein sequence ID" value="PSS04779.1"/>
    <property type="molecule type" value="Genomic_DNA"/>
</dbReference>
<dbReference type="PANTHER" id="PTHR13152:SF0">
    <property type="entry name" value="GENERAL TRANSCRIPTION FACTOR IIH SUBUNIT 4"/>
    <property type="match status" value="1"/>
</dbReference>
<name>A0A2R6QA52_ACTCC</name>
<comment type="subcellular location">
    <subcellularLocation>
        <location evidence="1">Nucleus</location>
    </subcellularLocation>
</comment>
<reference evidence="3" key="2">
    <citation type="journal article" date="2018" name="BMC Genomics">
        <title>A manually annotated Actinidia chinensis var. chinensis (kiwifruit) genome highlights the challenges associated with draft genomes and gene prediction in plants.</title>
        <authorList>
            <person name="Pilkington S.M."/>
            <person name="Crowhurst R."/>
            <person name="Hilario E."/>
            <person name="Nardozza S."/>
            <person name="Fraser L."/>
            <person name="Peng Y."/>
            <person name="Gunaseelan K."/>
            <person name="Simpson R."/>
            <person name="Tahir J."/>
            <person name="Deroles S.C."/>
            <person name="Templeton K."/>
            <person name="Luo Z."/>
            <person name="Davy M."/>
            <person name="Cheng C."/>
            <person name="McNeilage M."/>
            <person name="Scaglione D."/>
            <person name="Liu Y."/>
            <person name="Zhang Q."/>
            <person name="Datson P."/>
            <person name="De Silva N."/>
            <person name="Gardiner S.E."/>
            <person name="Bassett H."/>
            <person name="Chagne D."/>
            <person name="McCallum J."/>
            <person name="Dzierzon H."/>
            <person name="Deng C."/>
            <person name="Wang Y.Y."/>
            <person name="Barron L."/>
            <person name="Manako K."/>
            <person name="Bowen J."/>
            <person name="Foster T.M."/>
            <person name="Erridge Z.A."/>
            <person name="Tiffin H."/>
            <person name="Waite C.N."/>
            <person name="Davies K.M."/>
            <person name="Grierson E.P."/>
            <person name="Laing W.A."/>
            <person name="Kirk R."/>
            <person name="Chen X."/>
            <person name="Wood M."/>
            <person name="Montefiori M."/>
            <person name="Brummell D.A."/>
            <person name="Schwinn K.E."/>
            <person name="Catanach A."/>
            <person name="Fullerton C."/>
            <person name="Li D."/>
            <person name="Meiyalaghan S."/>
            <person name="Nieuwenhuizen N."/>
            <person name="Read N."/>
            <person name="Prakash R."/>
            <person name="Hunter D."/>
            <person name="Zhang H."/>
            <person name="McKenzie M."/>
            <person name="Knabel M."/>
            <person name="Harris A."/>
            <person name="Allan A.C."/>
            <person name="Gleave A."/>
            <person name="Chen A."/>
            <person name="Janssen B.J."/>
            <person name="Plunkett B."/>
            <person name="Ampomah-Dwamena C."/>
            <person name="Voogd C."/>
            <person name="Leif D."/>
            <person name="Lafferty D."/>
            <person name="Souleyre E.J.F."/>
            <person name="Varkonyi-Gasic E."/>
            <person name="Gambi F."/>
            <person name="Hanley J."/>
            <person name="Yao J.L."/>
            <person name="Cheung J."/>
            <person name="David K.M."/>
            <person name="Warren B."/>
            <person name="Marsh K."/>
            <person name="Snowden K.C."/>
            <person name="Lin-Wang K."/>
            <person name="Brian L."/>
            <person name="Martinez-Sanchez M."/>
            <person name="Wang M."/>
            <person name="Ileperuma N."/>
            <person name="Macnee N."/>
            <person name="Campin R."/>
            <person name="McAtee P."/>
            <person name="Drummond R.S.M."/>
            <person name="Espley R.V."/>
            <person name="Ireland H.S."/>
            <person name="Wu R."/>
            <person name="Atkinson R.G."/>
            <person name="Karunairetnam S."/>
            <person name="Bulley S."/>
            <person name="Chunkath S."/>
            <person name="Hanley Z."/>
            <person name="Storey R."/>
            <person name="Thrimawithana A.H."/>
            <person name="Thomson S."/>
            <person name="David C."/>
            <person name="Testolin R."/>
            <person name="Huang H."/>
            <person name="Hellens R.P."/>
            <person name="Schaffer R.J."/>
        </authorList>
    </citation>
    <scope>NUCLEOTIDE SEQUENCE [LARGE SCALE GENOMIC DNA]</scope>
    <source>
        <strain evidence="3">cv. Red5</strain>
    </source>
</reference>
<proteinExistence type="inferred from homology"/>
<keyword evidence="1" id="KW-0227">DNA damage</keyword>
<dbReference type="GO" id="GO:0000439">
    <property type="term" value="C:transcription factor TFIIH core complex"/>
    <property type="evidence" value="ECO:0007669"/>
    <property type="project" value="InterPro"/>
</dbReference>
<dbReference type="Pfam" id="PF03849">
    <property type="entry name" value="Tfb2"/>
    <property type="match status" value="1"/>
</dbReference>
<comment type="function">
    <text evidence="1">Component of the general transcription and DNA repair factor IIH (TFIIH) core complex which is involved in general and transcription-coupled nucleotide excision repair (NER) of damaged DNA.</text>
</comment>
<evidence type="ECO:0000313" key="2">
    <source>
        <dbReference type="EMBL" id="PSS04779.1"/>
    </source>
</evidence>
<keyword evidence="1" id="KW-0805">Transcription regulation</keyword>
<dbReference type="GO" id="GO:0005675">
    <property type="term" value="C:transcription factor TFIIH holo complex"/>
    <property type="evidence" value="ECO:0007669"/>
    <property type="project" value="TreeGrafter"/>
</dbReference>
<dbReference type="STRING" id="1590841.A0A2R6QA52"/>
<dbReference type="AlphaFoldDB" id="A0A2R6QA52"/>
<keyword evidence="1" id="KW-0234">DNA repair</keyword>
<evidence type="ECO:0000256" key="1">
    <source>
        <dbReference type="RuleBase" id="RU364024"/>
    </source>
</evidence>
<dbReference type="OMA" id="MSEKLMM"/>
<dbReference type="GO" id="GO:0001671">
    <property type="term" value="F:ATPase activator activity"/>
    <property type="evidence" value="ECO:0007669"/>
    <property type="project" value="InterPro"/>
</dbReference>
<evidence type="ECO:0000313" key="3">
    <source>
        <dbReference type="Proteomes" id="UP000241394"/>
    </source>
</evidence>
<comment type="similarity">
    <text evidence="1">Belongs to the TFB2 family.</text>
</comment>
<dbReference type="PANTHER" id="PTHR13152">
    <property type="entry name" value="TFIIH, POLYPEPTIDE 4"/>
    <property type="match status" value="1"/>
</dbReference>
<keyword evidence="3" id="KW-1185">Reference proteome</keyword>
<keyword evidence="1" id="KW-0804">Transcription</keyword>
<dbReference type="Proteomes" id="UP000241394">
    <property type="component" value="Chromosome LG18"/>
</dbReference>
<comment type="caution">
    <text evidence="2">The sequence shown here is derived from an EMBL/GenBank/DDBJ whole genome shotgun (WGS) entry which is preliminary data.</text>
</comment>
<reference evidence="2 3" key="1">
    <citation type="submission" date="2017-07" db="EMBL/GenBank/DDBJ databases">
        <title>An improved, manually edited Actinidia chinensis var. chinensis (kiwifruit) genome highlights the challenges associated with draft genomes and gene prediction in plants.</title>
        <authorList>
            <person name="Pilkington S."/>
            <person name="Crowhurst R."/>
            <person name="Hilario E."/>
            <person name="Nardozza S."/>
            <person name="Fraser L."/>
            <person name="Peng Y."/>
            <person name="Gunaseelan K."/>
            <person name="Simpson R."/>
            <person name="Tahir J."/>
            <person name="Deroles S."/>
            <person name="Templeton K."/>
            <person name="Luo Z."/>
            <person name="Davy M."/>
            <person name="Cheng C."/>
            <person name="Mcneilage M."/>
            <person name="Scaglione D."/>
            <person name="Liu Y."/>
            <person name="Zhang Q."/>
            <person name="Datson P."/>
            <person name="De Silva N."/>
            <person name="Gardiner S."/>
            <person name="Bassett H."/>
            <person name="Chagne D."/>
            <person name="Mccallum J."/>
            <person name="Dzierzon H."/>
            <person name="Deng C."/>
            <person name="Wang Y.-Y."/>
            <person name="Barron N."/>
            <person name="Manako K."/>
            <person name="Bowen J."/>
            <person name="Foster T."/>
            <person name="Erridge Z."/>
            <person name="Tiffin H."/>
            <person name="Waite C."/>
            <person name="Davies K."/>
            <person name="Grierson E."/>
            <person name="Laing W."/>
            <person name="Kirk R."/>
            <person name="Chen X."/>
            <person name="Wood M."/>
            <person name="Montefiori M."/>
            <person name="Brummell D."/>
            <person name="Schwinn K."/>
            <person name="Catanach A."/>
            <person name="Fullerton C."/>
            <person name="Li D."/>
            <person name="Meiyalaghan S."/>
            <person name="Nieuwenhuizen N."/>
            <person name="Read N."/>
            <person name="Prakash R."/>
            <person name="Hunter D."/>
            <person name="Zhang H."/>
            <person name="Mckenzie M."/>
            <person name="Knabel M."/>
            <person name="Harris A."/>
            <person name="Allan A."/>
            <person name="Chen A."/>
            <person name="Janssen B."/>
            <person name="Plunkett B."/>
            <person name="Dwamena C."/>
            <person name="Voogd C."/>
            <person name="Leif D."/>
            <person name="Lafferty D."/>
            <person name="Souleyre E."/>
            <person name="Varkonyi-Gasic E."/>
            <person name="Gambi F."/>
            <person name="Hanley J."/>
            <person name="Yao J.-L."/>
            <person name="Cheung J."/>
            <person name="David K."/>
            <person name="Warren B."/>
            <person name="Marsh K."/>
            <person name="Snowden K."/>
            <person name="Lin-Wang K."/>
            <person name="Brian L."/>
            <person name="Martinez-Sanchez M."/>
            <person name="Wang M."/>
            <person name="Ileperuma N."/>
            <person name="Macnee N."/>
            <person name="Campin R."/>
            <person name="Mcatee P."/>
            <person name="Drummond R."/>
            <person name="Espley R."/>
            <person name="Ireland H."/>
            <person name="Wu R."/>
            <person name="Atkinson R."/>
            <person name="Karunairetnam S."/>
            <person name="Bulley S."/>
            <person name="Chunkath S."/>
            <person name="Hanley Z."/>
            <person name="Storey R."/>
            <person name="Thrimawithana A."/>
            <person name="Thomson S."/>
            <person name="David C."/>
            <person name="Testolin R."/>
        </authorList>
    </citation>
    <scope>NUCLEOTIDE SEQUENCE [LARGE SCALE GENOMIC DNA]</scope>
    <source>
        <strain evidence="3">cv. Red5</strain>
        <tissue evidence="2">Young leaf</tissue>
    </source>
</reference>
<dbReference type="GO" id="GO:0003690">
    <property type="term" value="F:double-stranded DNA binding"/>
    <property type="evidence" value="ECO:0007669"/>
    <property type="project" value="TreeGrafter"/>
</dbReference>